<keyword evidence="3" id="KW-1185">Reference proteome</keyword>
<proteinExistence type="predicted"/>
<evidence type="ECO:0000313" key="3">
    <source>
        <dbReference type="Proteomes" id="UP001233999"/>
    </source>
</evidence>
<comment type="caution">
    <text evidence="2">The sequence shown here is derived from an EMBL/GenBank/DDBJ whole genome shotgun (WGS) entry which is preliminary data.</text>
</comment>
<evidence type="ECO:0000313" key="2">
    <source>
        <dbReference type="EMBL" id="KAJ9597071.1"/>
    </source>
</evidence>
<protein>
    <submittedName>
        <fullName evidence="2">Uncharacterized protein</fullName>
    </submittedName>
</protein>
<dbReference type="Proteomes" id="UP001233999">
    <property type="component" value="Unassembled WGS sequence"/>
</dbReference>
<organism evidence="2 3">
    <name type="scientific">Diploptera punctata</name>
    <name type="common">Pacific beetle cockroach</name>
    <dbReference type="NCBI Taxonomy" id="6984"/>
    <lineage>
        <taxon>Eukaryota</taxon>
        <taxon>Metazoa</taxon>
        <taxon>Ecdysozoa</taxon>
        <taxon>Arthropoda</taxon>
        <taxon>Hexapoda</taxon>
        <taxon>Insecta</taxon>
        <taxon>Pterygota</taxon>
        <taxon>Neoptera</taxon>
        <taxon>Polyneoptera</taxon>
        <taxon>Dictyoptera</taxon>
        <taxon>Blattodea</taxon>
        <taxon>Blaberoidea</taxon>
        <taxon>Blaberidae</taxon>
        <taxon>Diplopterinae</taxon>
        <taxon>Diploptera</taxon>
    </lineage>
</organism>
<sequence>MNALNSEFLNRGFAVVGGYSSHSGSSEDSPSSVKTTPVSPPQMSLVEQEVKEQQIVEIDNGNVDCLGNGPFTGEDNAISSCGSSISLSQVLEPTSNYYHLVAVSDSVSSVGSSADPSSQFSSREQLSDSDLKLSGVKTVSVGSNHLSRQDALDRSGPDGKGHQDEWNNPETTV</sequence>
<dbReference type="AlphaFoldDB" id="A0AAD8ENX1"/>
<feature type="compositionally biased region" description="Low complexity" evidence="1">
    <location>
        <begin position="19"/>
        <end position="37"/>
    </location>
</feature>
<name>A0AAD8ENX1_DIPPU</name>
<feature type="compositionally biased region" description="Low complexity" evidence="1">
    <location>
        <begin position="108"/>
        <end position="118"/>
    </location>
</feature>
<feature type="compositionally biased region" description="Basic and acidic residues" evidence="1">
    <location>
        <begin position="147"/>
        <end position="165"/>
    </location>
</feature>
<dbReference type="EMBL" id="JASPKZ010001857">
    <property type="protein sequence ID" value="KAJ9597071.1"/>
    <property type="molecule type" value="Genomic_DNA"/>
</dbReference>
<reference evidence="2" key="2">
    <citation type="submission" date="2023-05" db="EMBL/GenBank/DDBJ databases">
        <authorList>
            <person name="Fouks B."/>
        </authorList>
    </citation>
    <scope>NUCLEOTIDE SEQUENCE</scope>
    <source>
        <strain evidence="2">Stay&amp;Tobe</strain>
        <tissue evidence="2">Testes</tissue>
    </source>
</reference>
<feature type="region of interest" description="Disordered" evidence="1">
    <location>
        <begin position="108"/>
        <end position="173"/>
    </location>
</feature>
<evidence type="ECO:0000256" key="1">
    <source>
        <dbReference type="SAM" id="MobiDB-lite"/>
    </source>
</evidence>
<accession>A0AAD8ENX1</accession>
<gene>
    <name evidence="2" type="ORF">L9F63_027038</name>
</gene>
<feature type="region of interest" description="Disordered" evidence="1">
    <location>
        <begin position="19"/>
        <end position="41"/>
    </location>
</feature>
<reference evidence="2" key="1">
    <citation type="journal article" date="2023" name="IScience">
        <title>Live-bearing cockroach genome reveals convergent evolutionary mechanisms linked to viviparity in insects and beyond.</title>
        <authorList>
            <person name="Fouks B."/>
            <person name="Harrison M.C."/>
            <person name="Mikhailova A.A."/>
            <person name="Marchal E."/>
            <person name="English S."/>
            <person name="Carruthers M."/>
            <person name="Jennings E.C."/>
            <person name="Chiamaka E.L."/>
            <person name="Frigard R.A."/>
            <person name="Pippel M."/>
            <person name="Attardo G.M."/>
            <person name="Benoit J.B."/>
            <person name="Bornberg-Bauer E."/>
            <person name="Tobe S.S."/>
        </authorList>
    </citation>
    <scope>NUCLEOTIDE SEQUENCE</scope>
    <source>
        <strain evidence="2">Stay&amp;Tobe</strain>
    </source>
</reference>